<dbReference type="PANTHER" id="PTHR43875">
    <property type="entry name" value="MALTODEXTRIN IMPORT ATP-BINDING PROTEIN MSMX"/>
    <property type="match status" value="1"/>
</dbReference>
<evidence type="ECO:0000313" key="11">
    <source>
        <dbReference type="EMBL" id="VEB37161.1"/>
    </source>
</evidence>
<keyword evidence="1" id="KW-0813">Transport</keyword>
<evidence type="ECO:0000259" key="9">
    <source>
        <dbReference type="PROSITE" id="PS50893"/>
    </source>
</evidence>
<dbReference type="InterPro" id="IPR008995">
    <property type="entry name" value="Mo/tungstate-bd_C_term_dom"/>
</dbReference>
<keyword evidence="13" id="KW-1185">Reference proteome</keyword>
<evidence type="ECO:0000256" key="3">
    <source>
        <dbReference type="ARBA" id="ARBA00022519"/>
    </source>
</evidence>
<dbReference type="OrthoDB" id="9802264at2"/>
<dbReference type="SUPFAM" id="SSF50331">
    <property type="entry name" value="MOP-like"/>
    <property type="match status" value="1"/>
</dbReference>
<dbReference type="CDD" id="cd03301">
    <property type="entry name" value="ABC_MalK_N"/>
    <property type="match status" value="1"/>
</dbReference>
<organism evidence="10 12">
    <name type="scientific">Legionella cherrii</name>
    <dbReference type="NCBI Taxonomy" id="28084"/>
    <lineage>
        <taxon>Bacteria</taxon>
        <taxon>Pseudomonadati</taxon>
        <taxon>Pseudomonadota</taxon>
        <taxon>Gammaproteobacteria</taxon>
        <taxon>Legionellales</taxon>
        <taxon>Legionellaceae</taxon>
        <taxon>Legionella</taxon>
    </lineage>
</organism>
<dbReference type="GO" id="GO:0055052">
    <property type="term" value="C:ATP-binding cassette (ABC) transporter complex, substrate-binding subunit-containing"/>
    <property type="evidence" value="ECO:0007669"/>
    <property type="project" value="TreeGrafter"/>
</dbReference>
<dbReference type="PATRIC" id="fig|28084.5.peg.1536"/>
<feature type="domain" description="ABC transporter" evidence="9">
    <location>
        <begin position="4"/>
        <end position="234"/>
    </location>
</feature>
<dbReference type="SMART" id="SM00382">
    <property type="entry name" value="AAA"/>
    <property type="match status" value="1"/>
</dbReference>
<dbReference type="GO" id="GO:0005524">
    <property type="term" value="F:ATP binding"/>
    <property type="evidence" value="ECO:0007669"/>
    <property type="project" value="UniProtKB-KW"/>
</dbReference>
<dbReference type="NCBIfam" id="NF008653">
    <property type="entry name" value="PRK11650.1"/>
    <property type="match status" value="1"/>
</dbReference>
<protein>
    <submittedName>
        <fullName evidence="11">Glycerol-3-phosphate transporter subunit ATP-binding component of ABC superfamily</fullName>
        <ecNumber evidence="11">3.6.3.20</ecNumber>
    </submittedName>
    <submittedName>
        <fullName evidence="10">sn-glycerol-3-phosphate import ATP-binding protein UgpC</fullName>
    </submittedName>
</protein>
<evidence type="ECO:0000313" key="10">
    <source>
        <dbReference type="EMBL" id="KTC79390.1"/>
    </source>
</evidence>
<reference evidence="11 13" key="2">
    <citation type="submission" date="2018-12" db="EMBL/GenBank/DDBJ databases">
        <authorList>
            <consortium name="Pathogen Informatics"/>
        </authorList>
    </citation>
    <scope>NUCLEOTIDE SEQUENCE [LARGE SCALE GENOMIC DNA]</scope>
    <source>
        <strain evidence="11 13">NCTC11976</strain>
    </source>
</reference>
<keyword evidence="11" id="KW-0378">Hydrolase</keyword>
<dbReference type="PROSITE" id="PS00211">
    <property type="entry name" value="ABC_TRANSPORTER_1"/>
    <property type="match status" value="1"/>
</dbReference>
<dbReference type="GO" id="GO:0001407">
    <property type="term" value="P:glycerophosphodiester transmembrane transport"/>
    <property type="evidence" value="ECO:0007669"/>
    <property type="project" value="TreeGrafter"/>
</dbReference>
<keyword evidence="8" id="KW-0472">Membrane</keyword>
<dbReference type="FunFam" id="3.40.50.300:FF:000042">
    <property type="entry name" value="Maltose/maltodextrin ABC transporter, ATP-binding protein"/>
    <property type="match status" value="1"/>
</dbReference>
<dbReference type="SUPFAM" id="SSF52540">
    <property type="entry name" value="P-loop containing nucleoside triphosphate hydrolases"/>
    <property type="match status" value="1"/>
</dbReference>
<accession>A0A0W0S756</accession>
<dbReference type="Gene3D" id="2.40.50.140">
    <property type="entry name" value="Nucleic acid-binding proteins"/>
    <property type="match status" value="1"/>
</dbReference>
<reference evidence="10 12" key="1">
    <citation type="submission" date="2015-11" db="EMBL/GenBank/DDBJ databases">
        <title>Genomic analysis of 38 Legionella species identifies large and diverse effector repertoires.</title>
        <authorList>
            <person name="Burstein D."/>
            <person name="Amaro F."/>
            <person name="Zusman T."/>
            <person name="Lifshitz Z."/>
            <person name="Cohen O."/>
            <person name="Gilbert J.A."/>
            <person name="Pupko T."/>
            <person name="Shuman H.A."/>
            <person name="Segal G."/>
        </authorList>
    </citation>
    <scope>NUCLEOTIDE SEQUENCE [LARGE SCALE GENOMIC DNA]</scope>
    <source>
        <strain evidence="10 12">ORW</strain>
    </source>
</reference>
<sequence length="363" mass="40531">MATVNLIEVSKSVGATTVLDKVNVSIKKGEFVVIVGPSGCGKTTLLRLIAGLDNVSSGSILINNQCVNEIPAAKRDMAMVFQNYALYPHMTVFENMAYGLKMRRYKKAEIKKRVDEAAQLLHLTPYLERKPQALSGGQKQRVAMGRAMVRSPAVFLFDEPLSNLDAKLRTEMRHEIRRLHQQLNTTSLYVTHDQTEAMTMAERVIVLHQGIVEQIGTPQELYQNPATLFVAGFTGQYPMNLVSGIFDKSSNTVHTDLGVNYPVPELALDLEDKEELVLGIRAEHILLCPENNPRGIPIHIEFIDDMGADKLIHAKCVKNGQRLNLRVAADQLLTSGQLSVEFPKIKLHLFHRTSGKRIGEWRA</sequence>
<keyword evidence="7" id="KW-1278">Translocase</keyword>
<dbReference type="InterPro" id="IPR003439">
    <property type="entry name" value="ABC_transporter-like_ATP-bd"/>
</dbReference>
<keyword evidence="2" id="KW-1003">Cell membrane</keyword>
<dbReference type="EC" id="3.6.3.20" evidence="11"/>
<dbReference type="GO" id="GO:0008643">
    <property type="term" value="P:carbohydrate transport"/>
    <property type="evidence" value="ECO:0007669"/>
    <property type="project" value="InterPro"/>
</dbReference>
<keyword evidence="4" id="KW-0762">Sugar transport</keyword>
<proteinExistence type="predicted"/>
<keyword evidence="6 10" id="KW-0067">ATP-binding</keyword>
<evidence type="ECO:0000313" key="13">
    <source>
        <dbReference type="Proteomes" id="UP000277577"/>
    </source>
</evidence>
<keyword evidence="5" id="KW-0547">Nucleotide-binding</keyword>
<name>A0A0W0S756_9GAMM</name>
<dbReference type="GO" id="GO:0140359">
    <property type="term" value="F:ABC-type transporter activity"/>
    <property type="evidence" value="ECO:0007669"/>
    <property type="project" value="InterPro"/>
</dbReference>
<dbReference type="STRING" id="28084.Lche_1410"/>
<evidence type="ECO:0000256" key="1">
    <source>
        <dbReference type="ARBA" id="ARBA00022448"/>
    </source>
</evidence>
<evidence type="ECO:0000256" key="2">
    <source>
        <dbReference type="ARBA" id="ARBA00022475"/>
    </source>
</evidence>
<dbReference type="PANTHER" id="PTHR43875:SF12">
    <property type="entry name" value="SN-GLYCEROL-3-PHOSPHATE IMPORT ATP-BINDING PROTEIN UGPC"/>
    <property type="match status" value="1"/>
</dbReference>
<dbReference type="GO" id="GO:0015794">
    <property type="term" value="P:glycerol-3-phosphate transmembrane transport"/>
    <property type="evidence" value="ECO:0007669"/>
    <property type="project" value="TreeGrafter"/>
</dbReference>
<dbReference type="InterPro" id="IPR027417">
    <property type="entry name" value="P-loop_NTPase"/>
</dbReference>
<dbReference type="AlphaFoldDB" id="A0A0W0S756"/>
<gene>
    <name evidence="10" type="primary">ugpC</name>
    <name evidence="10" type="ORF">Lche_1410</name>
    <name evidence="11" type="ORF">NCTC11976_02075</name>
</gene>
<dbReference type="GO" id="GO:0016887">
    <property type="term" value="F:ATP hydrolysis activity"/>
    <property type="evidence" value="ECO:0007669"/>
    <property type="project" value="InterPro"/>
</dbReference>
<evidence type="ECO:0000256" key="4">
    <source>
        <dbReference type="ARBA" id="ARBA00022597"/>
    </source>
</evidence>
<evidence type="ECO:0000256" key="7">
    <source>
        <dbReference type="ARBA" id="ARBA00022967"/>
    </source>
</evidence>
<dbReference type="Proteomes" id="UP000054921">
    <property type="component" value="Unassembled WGS sequence"/>
</dbReference>
<keyword evidence="3" id="KW-0997">Cell inner membrane</keyword>
<evidence type="ECO:0000256" key="6">
    <source>
        <dbReference type="ARBA" id="ARBA00022840"/>
    </source>
</evidence>
<dbReference type="InterPro" id="IPR015855">
    <property type="entry name" value="ABC_transpr_MalK-like"/>
</dbReference>
<dbReference type="Proteomes" id="UP000277577">
    <property type="component" value="Chromosome"/>
</dbReference>
<dbReference type="PROSITE" id="PS50893">
    <property type="entry name" value="ABC_TRANSPORTER_2"/>
    <property type="match status" value="1"/>
</dbReference>
<dbReference type="Pfam" id="PF00005">
    <property type="entry name" value="ABC_tran"/>
    <property type="match status" value="1"/>
</dbReference>
<dbReference type="InterPro" id="IPR047641">
    <property type="entry name" value="ABC_transpr_MalK/UgpC-like"/>
</dbReference>
<dbReference type="RefSeq" id="WP_028381818.1">
    <property type="nucleotide sequence ID" value="NZ_CAAAIT010000008.1"/>
</dbReference>
<dbReference type="Gene3D" id="2.40.50.100">
    <property type="match status" value="1"/>
</dbReference>
<dbReference type="InterPro" id="IPR003593">
    <property type="entry name" value="AAA+_ATPase"/>
</dbReference>
<dbReference type="InterPro" id="IPR017871">
    <property type="entry name" value="ABC_transporter-like_CS"/>
</dbReference>
<dbReference type="InterPro" id="IPR012340">
    <property type="entry name" value="NA-bd_OB-fold"/>
</dbReference>
<evidence type="ECO:0000313" key="12">
    <source>
        <dbReference type="Proteomes" id="UP000054921"/>
    </source>
</evidence>
<dbReference type="EMBL" id="LNXW01000013">
    <property type="protein sequence ID" value="KTC79390.1"/>
    <property type="molecule type" value="Genomic_DNA"/>
</dbReference>
<evidence type="ECO:0000256" key="5">
    <source>
        <dbReference type="ARBA" id="ARBA00022741"/>
    </source>
</evidence>
<dbReference type="Gene3D" id="3.40.50.300">
    <property type="entry name" value="P-loop containing nucleotide triphosphate hydrolases"/>
    <property type="match status" value="1"/>
</dbReference>
<evidence type="ECO:0000256" key="8">
    <source>
        <dbReference type="ARBA" id="ARBA00023136"/>
    </source>
</evidence>
<dbReference type="EMBL" id="LR134173">
    <property type="protein sequence ID" value="VEB37161.1"/>
    <property type="molecule type" value="Genomic_DNA"/>
</dbReference>